<evidence type="ECO:0000313" key="3">
    <source>
        <dbReference type="EMBL" id="SMF53591.1"/>
    </source>
</evidence>
<reference evidence="3 4" key="1">
    <citation type="submission" date="2017-04" db="EMBL/GenBank/DDBJ databases">
        <authorList>
            <person name="Varghese N."/>
            <person name="Submissions S."/>
        </authorList>
    </citation>
    <scope>NUCLEOTIDE SEQUENCE [LARGE SCALE GENOMIC DNA]</scope>
    <source>
        <strain evidence="3 4">J12</strain>
    </source>
</reference>
<feature type="signal peptide" evidence="1">
    <location>
        <begin position="1"/>
        <end position="26"/>
    </location>
</feature>
<dbReference type="Proteomes" id="UP000192939">
    <property type="component" value="Unassembled WGS sequence"/>
</dbReference>
<dbReference type="InterPro" id="IPR036582">
    <property type="entry name" value="Mao_N_sf"/>
</dbReference>
<protein>
    <submittedName>
        <fullName evidence="3">Copper amine oxidase N-terminal domain-containing protein</fullName>
    </submittedName>
</protein>
<dbReference type="EMBL" id="FXAE01000045">
    <property type="protein sequence ID" value="SMF53591.1"/>
    <property type="molecule type" value="Genomic_DNA"/>
</dbReference>
<proteinExistence type="predicted"/>
<dbReference type="InterPro" id="IPR012854">
    <property type="entry name" value="Cu_amine_oxidase-like_N"/>
</dbReference>
<dbReference type="Gene3D" id="3.30.457.10">
    <property type="entry name" value="Copper amine oxidase-like, N-terminal domain"/>
    <property type="match status" value="1"/>
</dbReference>
<gene>
    <name evidence="3" type="ORF">SAMN02744124_03529</name>
</gene>
<feature type="chain" id="PRO_5045974228" evidence="1">
    <location>
        <begin position="27"/>
        <end position="299"/>
    </location>
</feature>
<accession>A0ABY1M1A4</accession>
<evidence type="ECO:0000259" key="2">
    <source>
        <dbReference type="Pfam" id="PF07833"/>
    </source>
</evidence>
<dbReference type="RefSeq" id="WP_085279527.1">
    <property type="nucleotide sequence ID" value="NZ_FXAE01000045.1"/>
</dbReference>
<name>A0ABY1M1A4_9BACL</name>
<feature type="domain" description="Copper amine oxidase-like N-terminal" evidence="2">
    <location>
        <begin position="39"/>
        <end position="142"/>
    </location>
</feature>
<dbReference type="SUPFAM" id="SSF55383">
    <property type="entry name" value="Copper amine oxidase, domain N"/>
    <property type="match status" value="1"/>
</dbReference>
<evidence type="ECO:0000256" key="1">
    <source>
        <dbReference type="SAM" id="SignalP"/>
    </source>
</evidence>
<keyword evidence="4" id="KW-1185">Reference proteome</keyword>
<evidence type="ECO:0000313" key="4">
    <source>
        <dbReference type="Proteomes" id="UP000192939"/>
    </source>
</evidence>
<keyword evidence="1" id="KW-0732">Signal</keyword>
<dbReference type="Pfam" id="PF07833">
    <property type="entry name" value="Cu_amine_oxidN1"/>
    <property type="match status" value="1"/>
</dbReference>
<organism evidence="3 4">
    <name type="scientific">Paenibacillus barengoltzii J12</name>
    <dbReference type="NCBI Taxonomy" id="935846"/>
    <lineage>
        <taxon>Bacteria</taxon>
        <taxon>Bacillati</taxon>
        <taxon>Bacillota</taxon>
        <taxon>Bacilli</taxon>
        <taxon>Bacillales</taxon>
        <taxon>Paenibacillaceae</taxon>
        <taxon>Paenibacillus</taxon>
    </lineage>
</organism>
<sequence length="299" mass="32975">MKKILTFLLAGSICFGLVFSGDSVMAATIQGKPNLAVLVDGRKVKFQGGDPFMENGRVQVPLRGVGEALGAKVEFNGAQKKVKYTKGDKSIELTIGSKQALVDGQSVAMDTAAKAIKGRTYVPLRFVSENLGESVSWDQVANWVWIGSKEIPNIEDIEVTTTSLDSYKKWLSKGIIDKKKGVRIFSVDDLPLKIGGRIVYDVWKVTDGSNTGIRVRTSEGDPAIFYLTGNSYRKYRTDIEALKIKNLDGTITRTYQIVSVVDYDIDNDVNYKNFKLSQVQFIGITGFASDYVELLKGPF</sequence>
<comment type="caution">
    <text evidence="3">The sequence shown here is derived from an EMBL/GenBank/DDBJ whole genome shotgun (WGS) entry which is preliminary data.</text>
</comment>